<dbReference type="Gramene" id="KCW66277">
    <property type="protein sequence ID" value="KCW66277"/>
    <property type="gene ID" value="EUGRSUZ_F00107"/>
</dbReference>
<gene>
    <name evidence="1" type="ORF">EUGRSUZ_F00107</name>
</gene>
<dbReference type="InParanoid" id="A0A059BJ75"/>
<dbReference type="EMBL" id="KK198758">
    <property type="protein sequence ID" value="KCW66277.1"/>
    <property type="molecule type" value="Genomic_DNA"/>
</dbReference>
<dbReference type="AlphaFoldDB" id="A0A059BJ75"/>
<organism evidence="1">
    <name type="scientific">Eucalyptus grandis</name>
    <name type="common">Flooded gum</name>
    <dbReference type="NCBI Taxonomy" id="71139"/>
    <lineage>
        <taxon>Eukaryota</taxon>
        <taxon>Viridiplantae</taxon>
        <taxon>Streptophyta</taxon>
        <taxon>Embryophyta</taxon>
        <taxon>Tracheophyta</taxon>
        <taxon>Spermatophyta</taxon>
        <taxon>Magnoliopsida</taxon>
        <taxon>eudicotyledons</taxon>
        <taxon>Gunneridae</taxon>
        <taxon>Pentapetalae</taxon>
        <taxon>rosids</taxon>
        <taxon>malvids</taxon>
        <taxon>Myrtales</taxon>
        <taxon>Myrtaceae</taxon>
        <taxon>Myrtoideae</taxon>
        <taxon>Eucalypteae</taxon>
        <taxon>Eucalyptus</taxon>
    </lineage>
</organism>
<accession>A0A059BJ75</accession>
<proteinExistence type="predicted"/>
<evidence type="ECO:0000313" key="1">
    <source>
        <dbReference type="EMBL" id="KCW66277.1"/>
    </source>
</evidence>
<name>A0A059BJ75_EUCGR</name>
<reference evidence="1" key="1">
    <citation type="submission" date="2013-07" db="EMBL/GenBank/DDBJ databases">
        <title>The genome of Eucalyptus grandis.</title>
        <authorList>
            <person name="Schmutz J."/>
            <person name="Hayes R."/>
            <person name="Myburg A."/>
            <person name="Tuskan G."/>
            <person name="Grattapaglia D."/>
            <person name="Rokhsar D.S."/>
        </authorList>
    </citation>
    <scope>NUCLEOTIDE SEQUENCE</scope>
    <source>
        <tissue evidence="1">Leaf extractions</tissue>
    </source>
</reference>
<protein>
    <submittedName>
        <fullName evidence="1">Uncharacterized protein</fullName>
    </submittedName>
</protein>
<sequence>MDFMNHFERSAINKELDAPSRTTLLWPRFRFILSLSRTIRSEVTRVFIVTFSWYKKAITSLNTDCKYKER</sequence>